<keyword evidence="4" id="KW-1185">Reference proteome</keyword>
<feature type="coiled-coil region" evidence="1">
    <location>
        <begin position="155"/>
        <end position="214"/>
    </location>
</feature>
<evidence type="ECO:0000256" key="2">
    <source>
        <dbReference type="SAM" id="MobiDB-lite"/>
    </source>
</evidence>
<keyword evidence="1" id="KW-0175">Coiled coil</keyword>
<name>A0A8S1F118_9PELO</name>
<protein>
    <submittedName>
        <fullName evidence="3">Uncharacterized protein</fullName>
    </submittedName>
</protein>
<reference evidence="3 4" key="1">
    <citation type="submission" date="2020-04" db="EMBL/GenBank/DDBJ databases">
        <authorList>
            <person name="Laetsch R D."/>
            <person name="Stevens L."/>
            <person name="Kumar S."/>
            <person name="Blaxter L. M."/>
        </authorList>
    </citation>
    <scope>NUCLEOTIDE SEQUENCE [LARGE SCALE GENOMIC DNA]</scope>
</reference>
<feature type="region of interest" description="Disordered" evidence="2">
    <location>
        <begin position="62"/>
        <end position="81"/>
    </location>
</feature>
<comment type="caution">
    <text evidence="3">The sequence shown here is derived from an EMBL/GenBank/DDBJ whole genome shotgun (WGS) entry which is preliminary data.</text>
</comment>
<dbReference type="EMBL" id="CADEPM010000006">
    <property type="protein sequence ID" value="CAB3407272.1"/>
    <property type="molecule type" value="Genomic_DNA"/>
</dbReference>
<feature type="region of interest" description="Disordered" evidence="2">
    <location>
        <begin position="1"/>
        <end position="24"/>
    </location>
</feature>
<dbReference type="Proteomes" id="UP000494206">
    <property type="component" value="Unassembled WGS sequence"/>
</dbReference>
<proteinExistence type="predicted"/>
<dbReference type="OrthoDB" id="5860225at2759"/>
<organism evidence="3 4">
    <name type="scientific">Caenorhabditis bovis</name>
    <dbReference type="NCBI Taxonomy" id="2654633"/>
    <lineage>
        <taxon>Eukaryota</taxon>
        <taxon>Metazoa</taxon>
        <taxon>Ecdysozoa</taxon>
        <taxon>Nematoda</taxon>
        <taxon>Chromadorea</taxon>
        <taxon>Rhabditida</taxon>
        <taxon>Rhabditina</taxon>
        <taxon>Rhabditomorpha</taxon>
        <taxon>Rhabditoidea</taxon>
        <taxon>Rhabditidae</taxon>
        <taxon>Peloderinae</taxon>
        <taxon>Caenorhabditis</taxon>
    </lineage>
</organism>
<evidence type="ECO:0000313" key="3">
    <source>
        <dbReference type="EMBL" id="CAB3407272.1"/>
    </source>
</evidence>
<dbReference type="AlphaFoldDB" id="A0A8S1F118"/>
<evidence type="ECO:0000313" key="4">
    <source>
        <dbReference type="Proteomes" id="UP000494206"/>
    </source>
</evidence>
<evidence type="ECO:0000256" key="1">
    <source>
        <dbReference type="SAM" id="Coils"/>
    </source>
</evidence>
<accession>A0A8S1F118</accession>
<gene>
    <name evidence="3" type="ORF">CBOVIS_LOCUS9226</name>
</gene>
<sequence>MGSIMKMFKTNKKHSNKENVPSVTFNTNSLKSKKEQLSDHVYAGDSKKIDLRLKSPYAVVTEPKKTRGPRSCPGAPMDDYNNMSTMLADKKNLMRIDENTNSLKQKKRVKDDSALIEKSRKSEYINGRIDPEVMAYRNMMARQHYDMNSYESDDDEVYEARLRLMEEKNARLENKVQRMHRRMNEERSTMTRQIEMLQEENYRLKKTHDRMHRQYTQMKAQIEFDRKQKSDLLKMLHDANSKIEMLEAGCDENVNDESVNTSSLLCPYNGAEMERSSEGAGEALCFPEMMNTQGFGVFQSMTQSLVINSMPPNSMKDDMDTQDEVRIFRKSEGTSSPVELTRREPSPPFIIEPKALKKRAPTNSGAMTRSHSDTDLFKAHDVVELAPDEVLRDTTDDEEEHVRPMPYTRKSSWIKKNSMMDDDLTSSGSEEERLGLIERQLRKRGEVVKFNPPRRTVQSKHFKRFGKMERSALAEFEYLQDMSTDVSGMMSSPEVNQIAAFQAQQL</sequence>